<evidence type="ECO:0000313" key="13">
    <source>
        <dbReference type="Proteomes" id="UP000095614"/>
    </source>
</evidence>
<evidence type="ECO:0000313" key="6">
    <source>
        <dbReference type="EMBL" id="KAB4249296.1"/>
    </source>
</evidence>
<dbReference type="EMBL" id="WCTL01000024">
    <property type="protein sequence ID" value="KAB4230960.1"/>
    <property type="molecule type" value="Genomic_DNA"/>
</dbReference>
<dbReference type="Proteomes" id="UP000095614">
    <property type="component" value="Unassembled WGS sequence"/>
</dbReference>
<evidence type="ECO:0000313" key="5">
    <source>
        <dbReference type="EMBL" id="KAB4230960.1"/>
    </source>
</evidence>
<evidence type="ECO:0000313" key="20">
    <source>
        <dbReference type="Proteomes" id="UP000432488"/>
    </source>
</evidence>
<dbReference type="EMBL" id="CZAF01000004">
    <property type="protein sequence ID" value="CUO71853.1"/>
    <property type="molecule type" value="Genomic_DNA"/>
</dbReference>
<reference evidence="20 21" key="5">
    <citation type="journal article" date="2019" name="Nat. Med.">
        <title>A library of human gut bacterial isolates paired with longitudinal multiomics data enables mechanistic microbiome research.</title>
        <authorList>
            <person name="Poyet M."/>
            <person name="Groussin M."/>
            <person name="Gibbons S.M."/>
            <person name="Avila-Pacheco J."/>
            <person name="Jiang X."/>
            <person name="Kearney S.M."/>
            <person name="Perrotta A.R."/>
            <person name="Berdy B."/>
            <person name="Zhao S."/>
            <person name="Lieberman T.D."/>
            <person name="Swanson P.K."/>
            <person name="Smith M."/>
            <person name="Roesemann S."/>
            <person name="Alexander J.E."/>
            <person name="Rich S.A."/>
            <person name="Livny J."/>
            <person name="Vlamakis H."/>
            <person name="Clish C."/>
            <person name="Bullock K."/>
            <person name="Deik A."/>
            <person name="Scott J."/>
            <person name="Pierce K.A."/>
            <person name="Xavier R.J."/>
            <person name="Alm E.J."/>
        </authorList>
    </citation>
    <scope>NUCLEOTIDE SEQUENCE [LARGE SCALE GENOMIC DNA]</scope>
    <source>
        <strain evidence="4 23">BIOML-A11</strain>
        <strain evidence="3 21">BIOML-A21</strain>
        <strain evidence="6 24">BIOML-A3</strain>
        <strain evidence="2 20">BIOML-A42</strain>
        <strain evidence="5 22">BIOML-A5</strain>
    </source>
</reference>
<evidence type="ECO:0000313" key="21">
    <source>
        <dbReference type="Proteomes" id="UP000442334"/>
    </source>
</evidence>
<dbReference type="Proteomes" id="UP000260795">
    <property type="component" value="Unassembled WGS sequence"/>
</dbReference>
<dbReference type="Proteomes" id="UP000196329">
    <property type="component" value="Unassembled WGS sequence"/>
</dbReference>
<reference evidence="1 13" key="1">
    <citation type="submission" date="2015-09" db="EMBL/GenBank/DDBJ databases">
        <authorList>
            <consortium name="Pathogen Informatics"/>
        </authorList>
    </citation>
    <scope>NUCLEOTIDE SEQUENCE [LARGE SCALE GENOMIC DNA]</scope>
    <source>
        <strain evidence="1 13">2789STDY5834847</strain>
    </source>
</reference>
<evidence type="ECO:0000313" key="22">
    <source>
        <dbReference type="Proteomes" id="UP000462376"/>
    </source>
</evidence>
<dbReference type="EMBL" id="QSPV01000007">
    <property type="protein sequence ID" value="RGJ93471.1"/>
    <property type="molecule type" value="Genomic_DNA"/>
</dbReference>
<dbReference type="EMBL" id="WCUA01000029">
    <property type="protein sequence ID" value="KAB4182023.1"/>
    <property type="molecule type" value="Genomic_DNA"/>
</dbReference>
<dbReference type="EMBL" id="QSEE01000012">
    <property type="protein sequence ID" value="RGZ47840.1"/>
    <property type="molecule type" value="Genomic_DNA"/>
</dbReference>
<dbReference type="EMBL" id="QSKL01000003">
    <property type="protein sequence ID" value="RHE60953.1"/>
    <property type="molecule type" value="Genomic_DNA"/>
</dbReference>
<accession>A0A139K5A3</accession>
<evidence type="ECO:0000313" key="12">
    <source>
        <dbReference type="EMBL" id="RHE60953.1"/>
    </source>
</evidence>
<sequence length="113" mass="12962">MQYLLKIQLSPDKKLSALLPSCPHNVLHPFVHRAYSYEGNHEGSMRVRRYSHSVSSARFVASGKNNGKKDVYPFAFYAESQRFVVLKHLVCQRLTMVGFLVHMGRADALKIFH</sequence>
<evidence type="ECO:0000313" key="10">
    <source>
        <dbReference type="EMBL" id="RGL17830.1"/>
    </source>
</evidence>
<dbReference type="EMBL" id="WCTJ01000033">
    <property type="protein sequence ID" value="KAB4249296.1"/>
    <property type="molecule type" value="Genomic_DNA"/>
</dbReference>
<dbReference type="EMBL" id="QSRK01000001">
    <property type="protein sequence ID" value="RGL17830.1"/>
    <property type="molecule type" value="Genomic_DNA"/>
</dbReference>
<dbReference type="PATRIC" id="fig|820.27.peg.2172"/>
<dbReference type="Proteomes" id="UP000487989">
    <property type="component" value="Unassembled WGS sequence"/>
</dbReference>
<gene>
    <name evidence="7" type="ORF">B5G17_10530</name>
    <name evidence="12" type="ORF">DW729_07320</name>
    <name evidence="11" type="ORF">DW988_13140</name>
    <name evidence="10" type="ORF">DXC80_01365</name>
    <name evidence="9" type="ORF">DXD40_10275</name>
    <name evidence="8" type="ORF">DXD90_13520</name>
    <name evidence="1" type="ORF">ERS852462_01283</name>
    <name evidence="5" type="ORF">GAP47_18700</name>
    <name evidence="6" type="ORF">GAP48_17385</name>
    <name evidence="4" type="ORF">GAP55_06905</name>
    <name evidence="3" type="ORF">GAQ34_19245</name>
    <name evidence="2" type="ORF">GAQ56_17180</name>
</gene>
<dbReference type="Proteomes" id="UP000466952">
    <property type="component" value="Unassembled WGS sequence"/>
</dbReference>
<evidence type="ECO:0000313" key="23">
    <source>
        <dbReference type="Proteomes" id="UP000466952"/>
    </source>
</evidence>
<dbReference type="Proteomes" id="UP000263754">
    <property type="component" value="Unassembled WGS sequence"/>
</dbReference>
<dbReference type="Proteomes" id="UP000462376">
    <property type="component" value="Unassembled WGS sequence"/>
</dbReference>
<dbReference type="Proteomes" id="UP000442334">
    <property type="component" value="Unassembled WGS sequence"/>
</dbReference>
<dbReference type="Proteomes" id="UP000260844">
    <property type="component" value="Unassembled WGS sequence"/>
</dbReference>
<evidence type="ECO:0000313" key="17">
    <source>
        <dbReference type="Proteomes" id="UP000263754"/>
    </source>
</evidence>
<evidence type="ECO:0000313" key="3">
    <source>
        <dbReference type="EMBL" id="KAB4182023.1"/>
    </source>
</evidence>
<dbReference type="Proteomes" id="UP000432488">
    <property type="component" value="Unassembled WGS sequence"/>
</dbReference>
<evidence type="ECO:0000313" key="7">
    <source>
        <dbReference type="EMBL" id="OUN54933.1"/>
    </source>
</evidence>
<dbReference type="Proteomes" id="UP000283684">
    <property type="component" value="Unassembled WGS sequence"/>
</dbReference>
<dbReference type="Proteomes" id="UP000284640">
    <property type="component" value="Unassembled WGS sequence"/>
</dbReference>
<evidence type="ECO:0000313" key="4">
    <source>
        <dbReference type="EMBL" id="KAB4214507.1"/>
    </source>
</evidence>
<evidence type="ECO:0000313" key="14">
    <source>
        <dbReference type="Proteomes" id="UP000196329"/>
    </source>
</evidence>
<evidence type="ECO:0000313" key="18">
    <source>
        <dbReference type="Proteomes" id="UP000283684"/>
    </source>
</evidence>
<evidence type="ECO:0000313" key="11">
    <source>
        <dbReference type="EMBL" id="RGZ47840.1"/>
    </source>
</evidence>
<reference evidence="15 16" key="4">
    <citation type="submission" date="2018-08" db="EMBL/GenBank/DDBJ databases">
        <title>A genome reference for cultivated species of the human gut microbiota.</title>
        <authorList>
            <person name="Zou Y."/>
            <person name="Xue W."/>
            <person name="Luo G."/>
        </authorList>
    </citation>
    <scope>NUCLEOTIDE SEQUENCE [LARGE SCALE GENOMIC DNA]</scope>
    <source>
        <strain evidence="12 19">AM27-46</strain>
        <strain evidence="11 18">AM50-4</strain>
        <strain evidence="10 15">TF08-13</strain>
        <strain evidence="9 16">TM04-30</strain>
        <strain evidence="8 17">TM10-17</strain>
    </source>
</reference>
<evidence type="ECO:0000313" key="15">
    <source>
        <dbReference type="Proteomes" id="UP000260795"/>
    </source>
</evidence>
<evidence type="ECO:0000313" key="2">
    <source>
        <dbReference type="EMBL" id="KAB4088386.1"/>
    </source>
</evidence>
<reference evidence="7" key="3">
    <citation type="journal article" date="2018" name="BMC Genomics">
        <title>Whole genome sequencing and function prediction of 133 gut anaerobes isolated from chicken caecum in pure cultures.</title>
        <authorList>
            <person name="Medvecky M."/>
            <person name="Cejkova D."/>
            <person name="Polansky O."/>
            <person name="Karasova D."/>
            <person name="Kubasova T."/>
            <person name="Cizek A."/>
            <person name="Rychlik I."/>
        </authorList>
    </citation>
    <scope>NUCLEOTIDE SEQUENCE</scope>
    <source>
        <strain evidence="7">An67</strain>
    </source>
</reference>
<evidence type="ECO:0000313" key="24">
    <source>
        <dbReference type="Proteomes" id="UP000487989"/>
    </source>
</evidence>
<reference evidence="14" key="2">
    <citation type="submission" date="2017-04" db="EMBL/GenBank/DDBJ databases">
        <title>Function of individual gut microbiota members based on whole genome sequencing of pure cultures obtained from chicken caecum.</title>
        <authorList>
            <person name="Medvecky M."/>
            <person name="Cejkova D."/>
            <person name="Polansky O."/>
            <person name="Karasova D."/>
            <person name="Kubasova T."/>
            <person name="Cizek A."/>
            <person name="Rychlik I."/>
        </authorList>
    </citation>
    <scope>NUCLEOTIDE SEQUENCE [LARGE SCALE GENOMIC DNA]</scope>
    <source>
        <strain evidence="14">An67</strain>
    </source>
</reference>
<proteinExistence type="predicted"/>
<evidence type="ECO:0000313" key="16">
    <source>
        <dbReference type="Proteomes" id="UP000260844"/>
    </source>
</evidence>
<name>A0A139K5A3_BACUN</name>
<dbReference type="AlphaFoldDB" id="A0A139K5A3"/>
<dbReference type="EMBL" id="QSOF01000018">
    <property type="protein sequence ID" value="RGI74731.1"/>
    <property type="molecule type" value="Genomic_DNA"/>
</dbReference>
<dbReference type="EMBL" id="NFHS01000004">
    <property type="protein sequence ID" value="OUN54933.1"/>
    <property type="molecule type" value="Genomic_DNA"/>
</dbReference>
<organism evidence="2 20">
    <name type="scientific">Bacteroides uniformis</name>
    <dbReference type="NCBI Taxonomy" id="820"/>
    <lineage>
        <taxon>Bacteria</taxon>
        <taxon>Pseudomonadati</taxon>
        <taxon>Bacteroidota</taxon>
        <taxon>Bacteroidia</taxon>
        <taxon>Bacteroidales</taxon>
        <taxon>Bacteroidaceae</taxon>
        <taxon>Bacteroides</taxon>
    </lineage>
</organism>
<evidence type="ECO:0000313" key="1">
    <source>
        <dbReference type="EMBL" id="CUO71853.1"/>
    </source>
</evidence>
<dbReference type="EMBL" id="WCUV01000014">
    <property type="protein sequence ID" value="KAB4088386.1"/>
    <property type="molecule type" value="Genomic_DNA"/>
</dbReference>
<protein>
    <submittedName>
        <fullName evidence="2">Uncharacterized protein</fullName>
    </submittedName>
</protein>
<dbReference type="EMBL" id="WCTR01000004">
    <property type="protein sequence ID" value="KAB4214507.1"/>
    <property type="molecule type" value="Genomic_DNA"/>
</dbReference>
<evidence type="ECO:0000313" key="8">
    <source>
        <dbReference type="EMBL" id="RGI74731.1"/>
    </source>
</evidence>
<evidence type="ECO:0000313" key="19">
    <source>
        <dbReference type="Proteomes" id="UP000284640"/>
    </source>
</evidence>
<evidence type="ECO:0000313" key="9">
    <source>
        <dbReference type="EMBL" id="RGJ93471.1"/>
    </source>
</evidence>